<evidence type="ECO:0000256" key="1">
    <source>
        <dbReference type="SAM" id="Coils"/>
    </source>
</evidence>
<name>A0ABS7EG32_9GAMM</name>
<dbReference type="RefSeq" id="WP_220103984.1">
    <property type="nucleotide sequence ID" value="NZ_JAHZSS010000010.1"/>
</dbReference>
<feature type="coiled-coil region" evidence="1">
    <location>
        <begin position="37"/>
        <end position="97"/>
    </location>
</feature>
<evidence type="ECO:0000313" key="3">
    <source>
        <dbReference type="Proteomes" id="UP001166251"/>
    </source>
</evidence>
<accession>A0ABS7EG32</accession>
<keyword evidence="3" id="KW-1185">Reference proteome</keyword>
<comment type="caution">
    <text evidence="2">The sequence shown here is derived from an EMBL/GenBank/DDBJ whole genome shotgun (WGS) entry which is preliminary data.</text>
</comment>
<proteinExistence type="predicted"/>
<sequence>MLDVANEVKNFVKYCVGLDLVQFAEFYLKLQGQVVNIDDSEDVNRCLELLLQKLDKDGFTAKQIISLLWASDQERVLNLYEEECLRFEQEIRDGNERIDYINACIAEDYQN</sequence>
<keyword evidence="1" id="KW-0175">Coiled coil</keyword>
<organism evidence="2 3">
    <name type="scientific">Neiella holothuriorum</name>
    <dbReference type="NCBI Taxonomy" id="2870530"/>
    <lineage>
        <taxon>Bacteria</taxon>
        <taxon>Pseudomonadati</taxon>
        <taxon>Pseudomonadota</taxon>
        <taxon>Gammaproteobacteria</taxon>
        <taxon>Alteromonadales</taxon>
        <taxon>Echinimonadaceae</taxon>
        <taxon>Neiella</taxon>
    </lineage>
</organism>
<dbReference type="EMBL" id="JAHZSS010000010">
    <property type="protein sequence ID" value="MBW8191301.1"/>
    <property type="molecule type" value="Genomic_DNA"/>
</dbReference>
<reference evidence="2" key="1">
    <citation type="submission" date="2021-07" db="EMBL/GenBank/DDBJ databases">
        <title>Neiella marina sp. nov., isolated from the intestinal content of sea cucumber Apostichopus japonicus.</title>
        <authorList>
            <person name="Bai X."/>
        </authorList>
    </citation>
    <scope>NUCLEOTIDE SEQUENCE</scope>
    <source>
        <strain evidence="2">126</strain>
    </source>
</reference>
<protein>
    <submittedName>
        <fullName evidence="2">Uncharacterized protein</fullName>
    </submittedName>
</protein>
<evidence type="ECO:0000313" key="2">
    <source>
        <dbReference type="EMBL" id="MBW8191301.1"/>
    </source>
</evidence>
<gene>
    <name evidence="2" type="ORF">K0504_09655</name>
</gene>
<dbReference type="Proteomes" id="UP001166251">
    <property type="component" value="Unassembled WGS sequence"/>
</dbReference>